<name>A0A1I2UZC1_9FIRM</name>
<dbReference type="OrthoDB" id="9773137at2"/>
<dbReference type="SUPFAM" id="SSF52540">
    <property type="entry name" value="P-loop containing nucleoside triphosphate hydrolases"/>
    <property type="match status" value="1"/>
</dbReference>
<dbReference type="InterPro" id="IPR002716">
    <property type="entry name" value="PIN_dom"/>
</dbReference>
<dbReference type="RefSeq" id="WP_092472011.1">
    <property type="nucleotide sequence ID" value="NZ_FOOX01000010.1"/>
</dbReference>
<evidence type="ECO:0000256" key="3">
    <source>
        <dbReference type="ARBA" id="ARBA00046345"/>
    </source>
</evidence>
<dbReference type="InterPro" id="IPR029060">
    <property type="entry name" value="PIN-like_dom_sf"/>
</dbReference>
<comment type="similarity">
    <text evidence="3">In the N-terminal section; belongs to the PINc/VapC protein family.</text>
</comment>
<gene>
    <name evidence="5" type="ORF">SAMN05660649_02808</name>
</gene>
<dbReference type="InterPro" id="IPR051451">
    <property type="entry name" value="PhoH2-like"/>
</dbReference>
<accession>A0A1I2UZC1</accession>
<dbReference type="GO" id="GO:0005524">
    <property type="term" value="F:ATP binding"/>
    <property type="evidence" value="ECO:0007669"/>
    <property type="project" value="UniProtKB-KW"/>
</dbReference>
<keyword evidence="6" id="KW-1185">Reference proteome</keyword>
<keyword evidence="1" id="KW-0547">Nucleotide-binding</keyword>
<evidence type="ECO:0000259" key="4">
    <source>
        <dbReference type="SMART" id="SM00670"/>
    </source>
</evidence>
<reference evidence="6" key="1">
    <citation type="submission" date="2016-10" db="EMBL/GenBank/DDBJ databases">
        <authorList>
            <person name="Varghese N."/>
            <person name="Submissions S."/>
        </authorList>
    </citation>
    <scope>NUCLEOTIDE SEQUENCE [LARGE SCALE GENOMIC DNA]</scope>
    <source>
        <strain evidence="6">DSM 17038</strain>
    </source>
</reference>
<dbReference type="GO" id="GO:0005829">
    <property type="term" value="C:cytosol"/>
    <property type="evidence" value="ECO:0007669"/>
    <property type="project" value="TreeGrafter"/>
</dbReference>
<dbReference type="PANTHER" id="PTHR30473:SF2">
    <property type="entry name" value="PIN DOMAIN-CONTAINING PROTEIN"/>
    <property type="match status" value="1"/>
</dbReference>
<dbReference type="AlphaFoldDB" id="A0A1I2UZC1"/>
<keyword evidence="2" id="KW-0067">ATP-binding</keyword>
<sequence>MIIKVLDTNVLLDRPIGDILNTMEPCNIVIPLAVINELDGFKHLDDSRGYCARQAIRFLDALRPNLHRGVVIESGHVITVELNHLNVDLPVFLPKDKVDTRIIGVAKGLGEQAREVSLVTQDMCVRILADALGICVENYVVEKVDPEILYQGWVAISINSDEIQQFYQHNMIEYESDKLLDNQYLVMKDETGGKNLGRYNKRARKIFPLCREMNIFGINPIKDNIEQHFAIDALLNPDIHLVTLMGPAGTGKTLLALAAGLHQVVNLQRYSNLVVSRALIPHGHDIGFLPGSKDEKISPWMGAIFDNLQYLIRNFTSSKYGASSTPAEKLKSFMQEGYIDLEALTYIRGRSIPQQWIIIDEAQNLTKENIKTIITRAGEGTKLIIIGDIQQIDNCRLSAQNNGFVTLIDRFKGNELYAHVSLCKTERSRLAALGVQLLA</sequence>
<feature type="domain" description="PIN" evidence="4">
    <location>
        <begin position="2"/>
        <end position="127"/>
    </location>
</feature>
<evidence type="ECO:0000313" key="5">
    <source>
        <dbReference type="EMBL" id="SFG82273.1"/>
    </source>
</evidence>
<dbReference type="SUPFAM" id="SSF88723">
    <property type="entry name" value="PIN domain-like"/>
    <property type="match status" value="1"/>
</dbReference>
<dbReference type="Proteomes" id="UP000199337">
    <property type="component" value="Unassembled WGS sequence"/>
</dbReference>
<evidence type="ECO:0000313" key="6">
    <source>
        <dbReference type="Proteomes" id="UP000199337"/>
    </source>
</evidence>
<proteinExistence type="inferred from homology"/>
<dbReference type="Pfam" id="PF02562">
    <property type="entry name" value="PhoH"/>
    <property type="match status" value="1"/>
</dbReference>
<dbReference type="Gene3D" id="3.40.50.1010">
    <property type="entry name" value="5'-nuclease"/>
    <property type="match status" value="1"/>
</dbReference>
<dbReference type="STRING" id="341036.SAMN05660649_02808"/>
<evidence type="ECO:0000256" key="1">
    <source>
        <dbReference type="ARBA" id="ARBA00022741"/>
    </source>
</evidence>
<protein>
    <submittedName>
        <fullName evidence="5">PhoH-like ATPase</fullName>
    </submittedName>
</protein>
<dbReference type="Pfam" id="PF13638">
    <property type="entry name" value="PIN_4"/>
    <property type="match status" value="1"/>
</dbReference>
<evidence type="ECO:0000256" key="2">
    <source>
        <dbReference type="ARBA" id="ARBA00022840"/>
    </source>
</evidence>
<dbReference type="InterPro" id="IPR027417">
    <property type="entry name" value="P-loop_NTPase"/>
</dbReference>
<dbReference type="SMART" id="SM00670">
    <property type="entry name" value="PINc"/>
    <property type="match status" value="1"/>
</dbReference>
<dbReference type="InterPro" id="IPR003714">
    <property type="entry name" value="PhoH"/>
</dbReference>
<organism evidence="5 6">
    <name type="scientific">Desulfotruncus arcticus DSM 17038</name>
    <dbReference type="NCBI Taxonomy" id="1121424"/>
    <lineage>
        <taxon>Bacteria</taxon>
        <taxon>Bacillati</taxon>
        <taxon>Bacillota</taxon>
        <taxon>Clostridia</taxon>
        <taxon>Eubacteriales</taxon>
        <taxon>Desulfallaceae</taxon>
        <taxon>Desulfotruncus</taxon>
    </lineage>
</organism>
<dbReference type="EMBL" id="FOOX01000010">
    <property type="protein sequence ID" value="SFG82273.1"/>
    <property type="molecule type" value="Genomic_DNA"/>
</dbReference>
<dbReference type="Gene3D" id="3.40.50.300">
    <property type="entry name" value="P-loop containing nucleotide triphosphate hydrolases"/>
    <property type="match status" value="1"/>
</dbReference>
<dbReference type="PANTHER" id="PTHR30473">
    <property type="entry name" value="PROTEIN PHOH"/>
    <property type="match status" value="1"/>
</dbReference>
<dbReference type="CDD" id="cd09883">
    <property type="entry name" value="PIN_VapC_PhoHL-ATPase"/>
    <property type="match status" value="1"/>
</dbReference>